<evidence type="ECO:0000256" key="8">
    <source>
        <dbReference type="SAM" id="MobiDB-lite"/>
    </source>
</evidence>
<evidence type="ECO:0000256" key="2">
    <source>
        <dbReference type="ARBA" id="ARBA00022649"/>
    </source>
</evidence>
<sequence>MKYREVARKLKALGCQELPRRGGGSHRKWLNPNTGQASALPDWGSRDLKIGTLRSALRQLGIDWDVFNNT</sequence>
<keyword evidence="5" id="KW-0378">Hydrolase</keyword>
<evidence type="ECO:0008006" key="11">
    <source>
        <dbReference type="Google" id="ProtNLM"/>
    </source>
</evidence>
<dbReference type="GeneID" id="301681564"/>
<dbReference type="EMBL" id="BIMW01000028">
    <property type="protein sequence ID" value="GCE92576.1"/>
    <property type="molecule type" value="Genomic_DNA"/>
</dbReference>
<dbReference type="Proteomes" id="UP000326169">
    <property type="component" value="Unassembled WGS sequence"/>
</dbReference>
<keyword evidence="6" id="KW-0694">RNA-binding</keyword>
<gene>
    <name evidence="9" type="ORF">NIES46_06160</name>
</gene>
<evidence type="ECO:0000256" key="3">
    <source>
        <dbReference type="ARBA" id="ARBA00022722"/>
    </source>
</evidence>
<feature type="region of interest" description="Disordered" evidence="8">
    <location>
        <begin position="17"/>
        <end position="38"/>
    </location>
</feature>
<dbReference type="RefSeq" id="WP_006616354.1">
    <property type="nucleotide sequence ID" value="NZ_BIMW01000028.1"/>
</dbReference>
<dbReference type="Pfam" id="PF07927">
    <property type="entry name" value="HicA_toxin"/>
    <property type="match status" value="1"/>
</dbReference>
<evidence type="ECO:0000256" key="6">
    <source>
        <dbReference type="ARBA" id="ARBA00022884"/>
    </source>
</evidence>
<dbReference type="InterPro" id="IPR012933">
    <property type="entry name" value="HicA_mRNA_interferase"/>
</dbReference>
<organism evidence="9 10">
    <name type="scientific">Limnospira platensis NIES-46</name>
    <dbReference type="NCBI Taxonomy" id="1236695"/>
    <lineage>
        <taxon>Bacteria</taxon>
        <taxon>Bacillati</taxon>
        <taxon>Cyanobacteriota</taxon>
        <taxon>Cyanophyceae</taxon>
        <taxon>Oscillatoriophycideae</taxon>
        <taxon>Oscillatoriales</taxon>
        <taxon>Sirenicapillariaceae</taxon>
        <taxon>Limnospira</taxon>
    </lineage>
</organism>
<keyword evidence="2" id="KW-1277">Toxin-antitoxin system</keyword>
<keyword evidence="4" id="KW-0255">Endonuclease</keyword>
<accession>A0A5M3T449</accession>
<name>A0A5M3T449_LIMPL</name>
<dbReference type="InterPro" id="IPR038570">
    <property type="entry name" value="HicA_sf"/>
</dbReference>
<dbReference type="SUPFAM" id="SSF54786">
    <property type="entry name" value="YcfA/nrd intein domain"/>
    <property type="match status" value="1"/>
</dbReference>
<comment type="similarity">
    <text evidence="1">Belongs to the HicA mRNA interferase family.</text>
</comment>
<evidence type="ECO:0000313" key="10">
    <source>
        <dbReference type="Proteomes" id="UP000326169"/>
    </source>
</evidence>
<keyword evidence="3" id="KW-0540">Nuclease</keyword>
<protein>
    <recommendedName>
        <fullName evidence="11">YcfA family protein</fullName>
    </recommendedName>
</protein>
<evidence type="ECO:0000256" key="1">
    <source>
        <dbReference type="ARBA" id="ARBA00006620"/>
    </source>
</evidence>
<comment type="caution">
    <text evidence="9">The sequence shown here is derived from an EMBL/GenBank/DDBJ whole genome shotgun (WGS) entry which is preliminary data.</text>
</comment>
<keyword evidence="10" id="KW-1185">Reference proteome</keyword>
<proteinExistence type="inferred from homology"/>
<reference evidence="9 10" key="1">
    <citation type="journal article" date="2019" name="J Genomics">
        <title>The Draft Genome of a Hydrogen-producing Cyanobacterium, Arthrospira platensis NIES-46.</title>
        <authorList>
            <person name="Suzuki S."/>
            <person name="Yamaguchi H."/>
            <person name="Kawachi M."/>
        </authorList>
    </citation>
    <scope>NUCLEOTIDE SEQUENCE [LARGE SCALE GENOMIC DNA]</scope>
    <source>
        <strain evidence="9 10">NIES-46</strain>
    </source>
</reference>
<evidence type="ECO:0000256" key="5">
    <source>
        <dbReference type="ARBA" id="ARBA00022801"/>
    </source>
</evidence>
<keyword evidence="7" id="KW-0346">Stress response</keyword>
<evidence type="ECO:0000256" key="7">
    <source>
        <dbReference type="ARBA" id="ARBA00023016"/>
    </source>
</evidence>
<dbReference type="Gene3D" id="3.30.920.30">
    <property type="entry name" value="Hypothetical protein"/>
    <property type="match status" value="1"/>
</dbReference>
<evidence type="ECO:0000313" key="9">
    <source>
        <dbReference type="EMBL" id="GCE92576.1"/>
    </source>
</evidence>
<evidence type="ECO:0000256" key="4">
    <source>
        <dbReference type="ARBA" id="ARBA00022759"/>
    </source>
</evidence>